<accession>A0ABU7FPG4</accession>
<protein>
    <submittedName>
        <fullName evidence="14">Type VII secretion-associated serine protease mycosin</fullName>
    </submittedName>
</protein>
<name>A0ABU7FPG4_9ACTN</name>
<feature type="active site" description="Charge relay system" evidence="10">
    <location>
        <position position="97"/>
    </location>
</feature>
<dbReference type="PANTHER" id="PTHR43806:SF11">
    <property type="entry name" value="CEREVISIN-RELATED"/>
    <property type="match status" value="1"/>
</dbReference>
<keyword evidence="5 11" id="KW-0812">Transmembrane</keyword>
<evidence type="ECO:0000256" key="8">
    <source>
        <dbReference type="ARBA" id="ARBA00022989"/>
    </source>
</evidence>
<proteinExistence type="inferred from homology"/>
<reference evidence="14" key="1">
    <citation type="submission" date="2024-01" db="EMBL/GenBank/DDBJ databases">
        <title>First draft genome sequence data of TA4-1, the type strain of Gram-positive actinobacterium Streptomyces chiangmaiensis.</title>
        <authorList>
            <person name="Yasawong M."/>
            <person name="Nantapong N."/>
        </authorList>
    </citation>
    <scope>NUCLEOTIDE SEQUENCE</scope>
    <source>
        <strain evidence="14">TA4-1</strain>
    </source>
</reference>
<dbReference type="Pfam" id="PF00082">
    <property type="entry name" value="Peptidase_S8"/>
    <property type="match status" value="1"/>
</dbReference>
<dbReference type="PROSITE" id="PS00136">
    <property type="entry name" value="SUBTILASE_ASP"/>
    <property type="match status" value="1"/>
</dbReference>
<evidence type="ECO:0000313" key="14">
    <source>
        <dbReference type="EMBL" id="MED7825972.1"/>
    </source>
</evidence>
<keyword evidence="3" id="KW-1003">Cell membrane</keyword>
<evidence type="ECO:0000259" key="13">
    <source>
        <dbReference type="Pfam" id="PF00082"/>
    </source>
</evidence>
<dbReference type="Gene3D" id="3.40.50.200">
    <property type="entry name" value="Peptidase S8/S53 domain"/>
    <property type="match status" value="1"/>
</dbReference>
<evidence type="ECO:0000256" key="1">
    <source>
        <dbReference type="ARBA" id="ARBA00004162"/>
    </source>
</evidence>
<evidence type="ECO:0000313" key="15">
    <source>
        <dbReference type="Proteomes" id="UP001333996"/>
    </source>
</evidence>
<feature type="signal peptide" evidence="12">
    <location>
        <begin position="1"/>
        <end position="29"/>
    </location>
</feature>
<keyword evidence="4 10" id="KW-0645">Protease</keyword>
<dbReference type="InterPro" id="IPR023834">
    <property type="entry name" value="T7SS_pept_S8A_mycosin"/>
</dbReference>
<keyword evidence="8 11" id="KW-1133">Transmembrane helix</keyword>
<dbReference type="InterPro" id="IPR036852">
    <property type="entry name" value="Peptidase_S8/S53_dom_sf"/>
</dbReference>
<evidence type="ECO:0000256" key="11">
    <source>
        <dbReference type="SAM" id="Phobius"/>
    </source>
</evidence>
<dbReference type="PROSITE" id="PS51892">
    <property type="entry name" value="SUBTILASE"/>
    <property type="match status" value="1"/>
</dbReference>
<feature type="domain" description="Peptidase S8/S53" evidence="13">
    <location>
        <begin position="53"/>
        <end position="316"/>
    </location>
</feature>
<feature type="active site" description="Charge relay system" evidence="10">
    <location>
        <position position="62"/>
    </location>
</feature>
<feature type="transmembrane region" description="Helical" evidence="11">
    <location>
        <begin position="361"/>
        <end position="381"/>
    </location>
</feature>
<evidence type="ECO:0000256" key="9">
    <source>
        <dbReference type="ARBA" id="ARBA00023136"/>
    </source>
</evidence>
<comment type="similarity">
    <text evidence="2 10">Belongs to the peptidase S8 family.</text>
</comment>
<keyword evidence="9 11" id="KW-0472">Membrane</keyword>
<keyword evidence="7 10" id="KW-0720">Serine protease</keyword>
<dbReference type="PANTHER" id="PTHR43806">
    <property type="entry name" value="PEPTIDASE S8"/>
    <property type="match status" value="1"/>
</dbReference>
<comment type="subcellular location">
    <subcellularLocation>
        <location evidence="1">Cell membrane</location>
        <topology evidence="1">Single-pass membrane protein</topology>
    </subcellularLocation>
</comment>
<evidence type="ECO:0000256" key="6">
    <source>
        <dbReference type="ARBA" id="ARBA00022801"/>
    </source>
</evidence>
<dbReference type="PRINTS" id="PR00723">
    <property type="entry name" value="SUBTILISIN"/>
</dbReference>
<feature type="chain" id="PRO_5046316376" evidence="12">
    <location>
        <begin position="30"/>
        <end position="392"/>
    </location>
</feature>
<dbReference type="GO" id="GO:0006508">
    <property type="term" value="P:proteolysis"/>
    <property type="evidence" value="ECO:0007669"/>
    <property type="project" value="UniProtKB-KW"/>
</dbReference>
<dbReference type="Proteomes" id="UP001333996">
    <property type="component" value="Unassembled WGS sequence"/>
</dbReference>
<keyword evidence="12" id="KW-0732">Signal</keyword>
<evidence type="ECO:0000256" key="7">
    <source>
        <dbReference type="ARBA" id="ARBA00022825"/>
    </source>
</evidence>
<evidence type="ECO:0000256" key="5">
    <source>
        <dbReference type="ARBA" id="ARBA00022692"/>
    </source>
</evidence>
<dbReference type="InterPro" id="IPR000209">
    <property type="entry name" value="Peptidase_S8/S53_dom"/>
</dbReference>
<evidence type="ECO:0000256" key="10">
    <source>
        <dbReference type="PROSITE-ProRule" id="PRU01240"/>
    </source>
</evidence>
<gene>
    <name evidence="14" type="primary">mycP</name>
    <name evidence="14" type="ORF">VXC91_29385</name>
</gene>
<dbReference type="InterPro" id="IPR023827">
    <property type="entry name" value="Peptidase_S8_Asp-AS"/>
</dbReference>
<keyword evidence="15" id="KW-1185">Reference proteome</keyword>
<dbReference type="SUPFAM" id="SSF52743">
    <property type="entry name" value="Subtilisin-like"/>
    <property type="match status" value="1"/>
</dbReference>
<evidence type="ECO:0000256" key="3">
    <source>
        <dbReference type="ARBA" id="ARBA00022475"/>
    </source>
</evidence>
<dbReference type="RefSeq" id="WP_329510377.1">
    <property type="nucleotide sequence ID" value="NZ_BAAAYZ010000193.1"/>
</dbReference>
<dbReference type="EMBL" id="JAYWVC010000132">
    <property type="protein sequence ID" value="MED7825972.1"/>
    <property type="molecule type" value="Genomic_DNA"/>
</dbReference>
<dbReference type="GO" id="GO:0008233">
    <property type="term" value="F:peptidase activity"/>
    <property type="evidence" value="ECO:0007669"/>
    <property type="project" value="UniProtKB-KW"/>
</dbReference>
<evidence type="ECO:0000256" key="12">
    <source>
        <dbReference type="SAM" id="SignalP"/>
    </source>
</evidence>
<dbReference type="InterPro" id="IPR050131">
    <property type="entry name" value="Peptidase_S8_subtilisin-like"/>
</dbReference>
<organism evidence="14 15">
    <name type="scientific">Streptomyces chiangmaiensis</name>
    <dbReference type="NCBI Taxonomy" id="766497"/>
    <lineage>
        <taxon>Bacteria</taxon>
        <taxon>Bacillati</taxon>
        <taxon>Actinomycetota</taxon>
        <taxon>Actinomycetes</taxon>
        <taxon>Kitasatosporales</taxon>
        <taxon>Streptomycetaceae</taxon>
        <taxon>Streptomyces</taxon>
    </lineage>
</organism>
<sequence>MSVRGAGARILTVLLAGSFVVLPTTAAHADGIRDQEWALDALHAQKAWQTTKGKGITVAVLDTGVDSTHPDLAGNVLAGKDLVGFGAERGDRSWARHGTAMAGIIAGHGHGAGDADGVIGVAPEAKILPVRVILEDGDPGRTKARNTRGNALAEGIRWAADHGADVINLSLGDDSKSAHPEAAEDEAVQYALKKGAVVVASAGNGGEKGDHISYPAAYPGVIAATAVDRYGTRASFSTRRWYATVSAPGVDVVIADPDRKYYEGWGTSAASAFVSGAVALIKAARPGLSPAQIKQLLENTARNAPKGGRDDSRGFGFIDPAAAIKAAAHLKPEGPHSVAYGRKYFGSGPDTSDDRANSPGWAGPLAGGMGVMLLVSSVVLWRGRNGTRPWSR</sequence>
<dbReference type="InterPro" id="IPR015500">
    <property type="entry name" value="Peptidase_S8_subtilisin-rel"/>
</dbReference>
<dbReference type="NCBIfam" id="TIGR03921">
    <property type="entry name" value="T7SS_mycosin"/>
    <property type="match status" value="1"/>
</dbReference>
<comment type="caution">
    <text evidence="14">The sequence shown here is derived from an EMBL/GenBank/DDBJ whole genome shotgun (WGS) entry which is preliminary data.</text>
</comment>
<evidence type="ECO:0000256" key="2">
    <source>
        <dbReference type="ARBA" id="ARBA00011073"/>
    </source>
</evidence>
<keyword evidence="6 10" id="KW-0378">Hydrolase</keyword>
<evidence type="ECO:0000256" key="4">
    <source>
        <dbReference type="ARBA" id="ARBA00022670"/>
    </source>
</evidence>
<feature type="active site" description="Charge relay system" evidence="10">
    <location>
        <position position="268"/>
    </location>
</feature>